<name>A0AAD9NGP4_9ANNE</name>
<feature type="signal peptide" evidence="1">
    <location>
        <begin position="1"/>
        <end position="23"/>
    </location>
</feature>
<dbReference type="AlphaFoldDB" id="A0AAD9NGP4"/>
<feature type="non-terminal residue" evidence="2">
    <location>
        <position position="1"/>
    </location>
</feature>
<protein>
    <recommendedName>
        <fullName evidence="4">Reverse transcriptase domain-containing protein</fullName>
    </recommendedName>
</protein>
<keyword evidence="3" id="KW-1185">Reference proteome</keyword>
<evidence type="ECO:0008006" key="4">
    <source>
        <dbReference type="Google" id="ProtNLM"/>
    </source>
</evidence>
<keyword evidence="1" id="KW-0732">Signal</keyword>
<dbReference type="Proteomes" id="UP001208570">
    <property type="component" value="Unassembled WGS sequence"/>
</dbReference>
<evidence type="ECO:0000256" key="1">
    <source>
        <dbReference type="SAM" id="SignalP"/>
    </source>
</evidence>
<proteinExistence type="predicted"/>
<reference evidence="2" key="1">
    <citation type="journal article" date="2023" name="Mol. Biol. Evol.">
        <title>Third-Generation Sequencing Reveals the Adaptive Role of the Epigenome in Three Deep-Sea Polychaetes.</title>
        <authorList>
            <person name="Perez M."/>
            <person name="Aroh O."/>
            <person name="Sun Y."/>
            <person name="Lan Y."/>
            <person name="Juniper S.K."/>
            <person name="Young C.R."/>
            <person name="Angers B."/>
            <person name="Qian P.Y."/>
        </authorList>
    </citation>
    <scope>NUCLEOTIDE SEQUENCE</scope>
    <source>
        <strain evidence="2">P08H-3</strain>
    </source>
</reference>
<evidence type="ECO:0000313" key="3">
    <source>
        <dbReference type="Proteomes" id="UP001208570"/>
    </source>
</evidence>
<accession>A0AAD9NGP4</accession>
<sequence>SILGLTLFNAVVKIILLLAVTTGTKLHVYTDDLVLISNGVNPFRTMQQYLQRLTTSAECLLCWQI</sequence>
<organism evidence="2 3">
    <name type="scientific">Paralvinella palmiformis</name>
    <dbReference type="NCBI Taxonomy" id="53620"/>
    <lineage>
        <taxon>Eukaryota</taxon>
        <taxon>Metazoa</taxon>
        <taxon>Spiralia</taxon>
        <taxon>Lophotrochozoa</taxon>
        <taxon>Annelida</taxon>
        <taxon>Polychaeta</taxon>
        <taxon>Sedentaria</taxon>
        <taxon>Canalipalpata</taxon>
        <taxon>Terebellida</taxon>
        <taxon>Terebelliformia</taxon>
        <taxon>Alvinellidae</taxon>
        <taxon>Paralvinella</taxon>
    </lineage>
</organism>
<comment type="caution">
    <text evidence="2">The sequence shown here is derived from an EMBL/GenBank/DDBJ whole genome shotgun (WGS) entry which is preliminary data.</text>
</comment>
<dbReference type="EMBL" id="JAODUP010000022">
    <property type="protein sequence ID" value="KAK2167933.1"/>
    <property type="molecule type" value="Genomic_DNA"/>
</dbReference>
<evidence type="ECO:0000313" key="2">
    <source>
        <dbReference type="EMBL" id="KAK2167933.1"/>
    </source>
</evidence>
<gene>
    <name evidence="2" type="ORF">LSH36_22g08023</name>
</gene>
<feature type="chain" id="PRO_5042148093" description="Reverse transcriptase domain-containing protein" evidence="1">
    <location>
        <begin position="24"/>
        <end position="65"/>
    </location>
</feature>